<feature type="transmembrane region" description="Helical" evidence="6">
    <location>
        <begin position="55"/>
        <end position="77"/>
    </location>
</feature>
<evidence type="ECO:0000256" key="6">
    <source>
        <dbReference type="SAM" id="Phobius"/>
    </source>
</evidence>
<dbReference type="InterPro" id="IPR022781">
    <property type="entry name" value="Flagellar_biosynth_FliO"/>
</dbReference>
<reference evidence="7" key="1">
    <citation type="journal article" date="2015" name="Proc. Natl. Acad. Sci. U.S.A.">
        <title>Networks of energetic and metabolic interactions define dynamics in microbial communities.</title>
        <authorList>
            <person name="Embree M."/>
            <person name="Liu J.K."/>
            <person name="Al-Bassam M.M."/>
            <person name="Zengler K."/>
        </authorList>
    </citation>
    <scope>NUCLEOTIDE SEQUENCE</scope>
</reference>
<keyword evidence="5 6" id="KW-0472">Membrane</keyword>
<dbReference type="Pfam" id="PF04347">
    <property type="entry name" value="FliO"/>
    <property type="match status" value="1"/>
</dbReference>
<proteinExistence type="predicted"/>
<organism evidence="7">
    <name type="scientific">hydrocarbon metagenome</name>
    <dbReference type="NCBI Taxonomy" id="938273"/>
    <lineage>
        <taxon>unclassified sequences</taxon>
        <taxon>metagenomes</taxon>
        <taxon>ecological metagenomes</taxon>
    </lineage>
</organism>
<evidence type="ECO:0000256" key="5">
    <source>
        <dbReference type="ARBA" id="ARBA00023136"/>
    </source>
</evidence>
<dbReference type="GO" id="GO:0044781">
    <property type="term" value="P:bacterial-type flagellum organization"/>
    <property type="evidence" value="ECO:0007669"/>
    <property type="project" value="InterPro"/>
</dbReference>
<evidence type="ECO:0000256" key="3">
    <source>
        <dbReference type="ARBA" id="ARBA00022692"/>
    </source>
</evidence>
<keyword evidence="4 6" id="KW-1133">Transmembrane helix</keyword>
<keyword evidence="7" id="KW-0282">Flagellum</keyword>
<evidence type="ECO:0000256" key="2">
    <source>
        <dbReference type="ARBA" id="ARBA00022475"/>
    </source>
</evidence>
<keyword evidence="2" id="KW-1003">Cell membrane</keyword>
<evidence type="ECO:0000256" key="4">
    <source>
        <dbReference type="ARBA" id="ARBA00022989"/>
    </source>
</evidence>
<dbReference type="GO" id="GO:0016020">
    <property type="term" value="C:membrane"/>
    <property type="evidence" value="ECO:0007669"/>
    <property type="project" value="InterPro"/>
</dbReference>
<protein>
    <submittedName>
        <fullName evidence="7">Flagellar biosynthesis protein fliz</fullName>
    </submittedName>
</protein>
<gene>
    <name evidence="7" type="ORF">ASZ90_019036</name>
</gene>
<evidence type="ECO:0000256" key="1">
    <source>
        <dbReference type="ARBA" id="ARBA00004236"/>
    </source>
</evidence>
<keyword evidence="7" id="KW-0966">Cell projection</keyword>
<accession>A0A0W8E5G7</accession>
<keyword evidence="3 6" id="KW-0812">Transmembrane</keyword>
<sequence length="211" mass="23674">MILSKRKTLLIILTIILAVGIINIYTADSLAIDDIGELQNELSQDTPAAQPSNNVAVEFIKLLFVLIMIIGAAWSVVKLFGQKATARLQGTWLHVVDEVILGQSRGIILCEVGQKVYAVGVTDHNISLLFEIDNPKLMEDIAAGDYMQPDRSNNLKIFKNGVSKLLTGNDNLSNRKNFHYLMEEQNQRLQEMFKYDPSNKDEKIRRSDNNG</sequence>
<dbReference type="AlphaFoldDB" id="A0A0W8E5G7"/>
<dbReference type="EMBL" id="LNQE01001877">
    <property type="protein sequence ID" value="KUG03603.1"/>
    <property type="molecule type" value="Genomic_DNA"/>
</dbReference>
<comment type="caution">
    <text evidence="7">The sequence shown here is derived from an EMBL/GenBank/DDBJ whole genome shotgun (WGS) entry which is preliminary data.</text>
</comment>
<comment type="subcellular location">
    <subcellularLocation>
        <location evidence="1">Cell membrane</location>
    </subcellularLocation>
</comment>
<evidence type="ECO:0000313" key="7">
    <source>
        <dbReference type="EMBL" id="KUG03603.1"/>
    </source>
</evidence>
<name>A0A0W8E5G7_9ZZZZ</name>
<keyword evidence="7" id="KW-0969">Cilium</keyword>